<dbReference type="RefSeq" id="WP_005253590.1">
    <property type="nucleotide sequence ID" value="NZ_AJYC02000009.1"/>
</dbReference>
<dbReference type="PANTHER" id="PTHR46889">
    <property type="entry name" value="TRANSPOSASE INSF FOR INSERTION SEQUENCE IS3B-RELATED"/>
    <property type="match status" value="1"/>
</dbReference>
<dbReference type="InterPro" id="IPR050900">
    <property type="entry name" value="Transposase_IS3/IS150/IS904"/>
</dbReference>
<gene>
    <name evidence="2" type="ORF">WSS_A02360</name>
</gene>
<organism evidence="2 3">
    <name type="scientific">Rhodococcus opacus M213</name>
    <dbReference type="NCBI Taxonomy" id="1129896"/>
    <lineage>
        <taxon>Bacteria</taxon>
        <taxon>Bacillati</taxon>
        <taxon>Actinomycetota</taxon>
        <taxon>Actinomycetes</taxon>
        <taxon>Mycobacteriales</taxon>
        <taxon>Nocardiaceae</taxon>
        <taxon>Rhodococcus</taxon>
    </lineage>
</organism>
<dbReference type="Proteomes" id="UP000005951">
    <property type="component" value="Unassembled WGS sequence"/>
</dbReference>
<evidence type="ECO:0000313" key="2">
    <source>
        <dbReference type="EMBL" id="EKT84376.1"/>
    </source>
</evidence>
<dbReference type="InterPro" id="IPR001584">
    <property type="entry name" value="Integrase_cat-core"/>
</dbReference>
<dbReference type="EMBL" id="AJYC02000009">
    <property type="protein sequence ID" value="EKT84376.1"/>
    <property type="molecule type" value="Genomic_DNA"/>
</dbReference>
<dbReference type="GO" id="GO:0015074">
    <property type="term" value="P:DNA integration"/>
    <property type="evidence" value="ECO:0007669"/>
    <property type="project" value="InterPro"/>
</dbReference>
<dbReference type="Pfam" id="PF13333">
    <property type="entry name" value="rve_2"/>
    <property type="match status" value="1"/>
</dbReference>
<comment type="caution">
    <text evidence="2">The sequence shown here is derived from an EMBL/GenBank/DDBJ whole genome shotgun (WGS) entry which is preliminary data.</text>
</comment>
<dbReference type="SUPFAM" id="SSF53098">
    <property type="entry name" value="Ribonuclease H-like"/>
    <property type="match status" value="1"/>
</dbReference>
<dbReference type="PANTHER" id="PTHR46889:SF4">
    <property type="entry name" value="TRANSPOSASE INSO FOR INSERTION SEQUENCE ELEMENT IS911B-RELATED"/>
    <property type="match status" value="1"/>
</dbReference>
<dbReference type="InterPro" id="IPR012337">
    <property type="entry name" value="RNaseH-like_sf"/>
</dbReference>
<dbReference type="AlphaFoldDB" id="K8XU18"/>
<name>K8XU18_RHOOP</name>
<evidence type="ECO:0000313" key="3">
    <source>
        <dbReference type="Proteomes" id="UP000005951"/>
    </source>
</evidence>
<reference evidence="2 3" key="1">
    <citation type="journal article" date="2013" name="Genome Announc.">
        <title>Draft Genome Sequence of Rhodococcus opacus Strain M213 Shows a Diverse Catabolic Potential.</title>
        <authorList>
            <person name="Pathak A."/>
            <person name="Green S.J."/>
            <person name="Ogram A."/>
            <person name="Chauhan A."/>
        </authorList>
    </citation>
    <scope>NUCLEOTIDE SEQUENCE [LARGE SCALE GENOMIC DNA]</scope>
    <source>
        <strain evidence="2 3">M213</strain>
    </source>
</reference>
<evidence type="ECO:0000259" key="1">
    <source>
        <dbReference type="Pfam" id="PF13333"/>
    </source>
</evidence>
<proteinExistence type="predicted"/>
<accession>K8XU18</accession>
<feature type="domain" description="Integrase catalytic" evidence="1">
    <location>
        <begin position="67"/>
        <end position="122"/>
    </location>
</feature>
<protein>
    <submittedName>
        <fullName evidence="2">IS3 family transposase</fullName>
    </submittedName>
</protein>
<sequence length="144" mass="15786">MEPTEDTASHSSTLGVPHSSILHSADALLCVKGCQYTALRFTQRLADAGIAPSTGSVGDSFDNALAENLWSTLKIELIYGPAITFATRSEAESALFRYIDTWYNPRRIQAGLTGLSPDEYERAYHFRSEVQEADIIQPELTGAM</sequence>